<evidence type="ECO:0000313" key="1">
    <source>
        <dbReference type="EMBL" id="RGM42831.1"/>
    </source>
</evidence>
<accession>A0A3E4WKP0</accession>
<organism evidence="1 2">
    <name type="scientific">Agathobacter rectalis</name>
    <dbReference type="NCBI Taxonomy" id="39491"/>
    <lineage>
        <taxon>Bacteria</taxon>
        <taxon>Bacillati</taxon>
        <taxon>Bacillota</taxon>
        <taxon>Clostridia</taxon>
        <taxon>Lachnospirales</taxon>
        <taxon>Lachnospiraceae</taxon>
        <taxon>Agathobacter</taxon>
    </lineage>
</organism>
<sequence length="378" mass="44576">MNTKEELLNILGQNFDKLPLKYDGDLKQLLEESFEKLKTKIKTSKIERVIDITADILGYIEKYKNKDTDAEDYFNNIMNKIVPDLEFVSEMYDKISSNIYYRARISEKDLADRSDIFHLPYDANKSLERSYRYSMKNQHFLYLGATIYTCYQECGEPNVDNFYVAAFDIPQNYRILRLAILPYEIKSFIEKDNFKLSDDNYKKLLLSYINILPLIMACSVKKKNNQAVEEYIVPQAVMNWVVNGKKWNGIEYFSNVVLTYSRKNYKLYRNLVLISKNDSIGERFCKKLSKEIKFTKPLRINGLNLFKEYTDNEEIKPILEQENITVPSDYVHFDSDINRDFSKELGCVSKTENESIHYSSSGFYLFEYILSKKEKNLL</sequence>
<proteinExistence type="predicted"/>
<evidence type="ECO:0008006" key="3">
    <source>
        <dbReference type="Google" id="ProtNLM"/>
    </source>
</evidence>
<name>A0A3E4WKP0_9FIRM</name>
<dbReference type="RefSeq" id="WP_117715715.1">
    <property type="nucleotide sequence ID" value="NZ_QSJA01000069.1"/>
</dbReference>
<protein>
    <recommendedName>
        <fullName evidence="3">RES domain-containing protein</fullName>
    </recommendedName>
</protein>
<dbReference type="EMBL" id="QSTI01000063">
    <property type="protein sequence ID" value="RGM42831.1"/>
    <property type="molecule type" value="Genomic_DNA"/>
</dbReference>
<dbReference type="AlphaFoldDB" id="A0A3E4WKP0"/>
<dbReference type="Proteomes" id="UP000260717">
    <property type="component" value="Unassembled WGS sequence"/>
</dbReference>
<gene>
    <name evidence="1" type="ORF">DXC13_15925</name>
</gene>
<reference evidence="1 2" key="1">
    <citation type="submission" date="2018-08" db="EMBL/GenBank/DDBJ databases">
        <title>A genome reference for cultivated species of the human gut microbiota.</title>
        <authorList>
            <person name="Zou Y."/>
            <person name="Xue W."/>
            <person name="Luo G."/>
        </authorList>
    </citation>
    <scope>NUCLEOTIDE SEQUENCE [LARGE SCALE GENOMIC DNA]</scope>
    <source>
        <strain evidence="1 2">OM08-12AT</strain>
    </source>
</reference>
<evidence type="ECO:0000313" key="2">
    <source>
        <dbReference type="Proteomes" id="UP000260717"/>
    </source>
</evidence>
<comment type="caution">
    <text evidence="1">The sequence shown here is derived from an EMBL/GenBank/DDBJ whole genome shotgun (WGS) entry which is preliminary data.</text>
</comment>